<organism evidence="1 2">
    <name type="scientific">Alosa alosa</name>
    <name type="common">allis shad</name>
    <dbReference type="NCBI Taxonomy" id="278164"/>
    <lineage>
        <taxon>Eukaryota</taxon>
        <taxon>Metazoa</taxon>
        <taxon>Chordata</taxon>
        <taxon>Craniata</taxon>
        <taxon>Vertebrata</taxon>
        <taxon>Euteleostomi</taxon>
        <taxon>Actinopterygii</taxon>
        <taxon>Neopterygii</taxon>
        <taxon>Teleostei</taxon>
        <taxon>Clupei</taxon>
        <taxon>Clupeiformes</taxon>
        <taxon>Clupeoidei</taxon>
        <taxon>Clupeidae</taxon>
        <taxon>Alosa</taxon>
    </lineage>
</organism>
<gene>
    <name evidence="1" type="ORF">AALO_G00036260</name>
</gene>
<keyword evidence="2" id="KW-1185">Reference proteome</keyword>
<evidence type="ECO:0000313" key="2">
    <source>
        <dbReference type="Proteomes" id="UP000823561"/>
    </source>
</evidence>
<sequence length="255" mass="29061">MDPSLLIKNSRLCEQFEEQLCSDTMAIGRDTLSENGIVMVMRCRGGCCRPRRFDSCSQPFGKPSISERCVGVSLRFCTKSLSFQSKKNTVLTTDQNKHLIKKVAKEMNRISEDKVTCLLTSINEDYMSLNECRSFILQWAAELRSIPSLKDRTTPERGQCHNTRQITSTQKDELMEARTILSEWAASLKSLPKGSVCAAEDVRSVLEDLGRQWKRGQLPNMLPALDFIMRSVLQEHSLKYPVQLNSHRPHQILVH</sequence>
<reference evidence="1" key="1">
    <citation type="submission" date="2020-10" db="EMBL/GenBank/DDBJ databases">
        <title>Chromosome-scale genome assembly of the Allis shad, Alosa alosa.</title>
        <authorList>
            <person name="Margot Z."/>
            <person name="Christophe K."/>
            <person name="Cabau C."/>
            <person name="Louis A."/>
            <person name="Berthelot C."/>
            <person name="Parey E."/>
            <person name="Roest Crollius H."/>
            <person name="Montfort J."/>
            <person name="Robinson-Rechavi M."/>
            <person name="Bucao C."/>
            <person name="Bouchez O."/>
            <person name="Gislard M."/>
            <person name="Lluch J."/>
            <person name="Milhes M."/>
            <person name="Lampietro C."/>
            <person name="Lopez Roques C."/>
            <person name="Donnadieu C."/>
            <person name="Braasch I."/>
            <person name="Desvignes T."/>
            <person name="Postlethwait J."/>
            <person name="Bobe J."/>
            <person name="Guiguen Y."/>
        </authorList>
    </citation>
    <scope>NUCLEOTIDE SEQUENCE</scope>
    <source>
        <strain evidence="1">M-15738</strain>
        <tissue evidence="1">Blood</tissue>
    </source>
</reference>
<dbReference type="EMBL" id="JADWDJ010000003">
    <property type="protein sequence ID" value="KAG5282928.1"/>
    <property type="molecule type" value="Genomic_DNA"/>
</dbReference>
<accession>A0AAV6H6S4</accession>
<comment type="caution">
    <text evidence="1">The sequence shown here is derived from an EMBL/GenBank/DDBJ whole genome shotgun (WGS) entry which is preliminary data.</text>
</comment>
<name>A0AAV6H6S4_9TELE</name>
<dbReference type="AlphaFoldDB" id="A0AAV6H6S4"/>
<protein>
    <submittedName>
        <fullName evidence="1">Uncharacterized protein</fullName>
    </submittedName>
</protein>
<proteinExistence type="predicted"/>
<evidence type="ECO:0000313" key="1">
    <source>
        <dbReference type="EMBL" id="KAG5282928.1"/>
    </source>
</evidence>
<dbReference type="Proteomes" id="UP000823561">
    <property type="component" value="Chromosome 3"/>
</dbReference>